<gene>
    <name evidence="1" type="ORF">OIT44_02820</name>
</gene>
<dbReference type="EMBL" id="JAOZFE010000002">
    <property type="protein sequence ID" value="MCW0953004.1"/>
    <property type="molecule type" value="Genomic_DNA"/>
</dbReference>
<comment type="caution">
    <text evidence="1">The sequence shown here is derived from an EMBL/GenBank/DDBJ whole genome shotgun (WGS) entry which is preliminary data.</text>
</comment>
<evidence type="ECO:0000313" key="1">
    <source>
        <dbReference type="EMBL" id="MCW0953004.1"/>
    </source>
</evidence>
<reference evidence="1 2" key="1">
    <citation type="submission" date="2022-10" db="EMBL/GenBank/DDBJ databases">
        <title>Weissella fermenti sp. nov., isolated from fermented cabbage.</title>
        <authorList>
            <person name="Lee J.K."/>
            <person name="Baek J.H."/>
            <person name="Choi D.G."/>
            <person name="Kim J.M."/>
            <person name="Jeon C.O."/>
        </authorList>
    </citation>
    <scope>NUCLEOTIDE SEQUENCE [LARGE SCALE GENOMIC DNA]</scope>
    <source>
        <strain evidence="1 2">KACC 18534</strain>
    </source>
</reference>
<dbReference type="Proteomes" id="UP001526225">
    <property type="component" value="Unassembled WGS sequence"/>
</dbReference>
<dbReference type="Pfam" id="PF23857">
    <property type="entry name" value="Phage_TAC_19"/>
    <property type="match status" value="1"/>
</dbReference>
<name>A0ABT3E447_9LACO</name>
<proteinExistence type="predicted"/>
<accession>A0ABT3E447</accession>
<sequence>MLEIKIRNLETGKDELVTKDFISLREVIKWLEYEEKLASIFAQQAEWELYVKRANDGDNMDDVPVPEVPDIPSSTEIFKERLRMIADLFNDKRVTVDALLEGANAMDKIIPYVQTYVMDQYSKNDKREVPGKD</sequence>
<evidence type="ECO:0000313" key="2">
    <source>
        <dbReference type="Proteomes" id="UP001526225"/>
    </source>
</evidence>
<dbReference type="NCBIfam" id="NF047360">
    <property type="entry name" value="tail_chap_PVL"/>
    <property type="match status" value="1"/>
</dbReference>
<protein>
    <submittedName>
        <fullName evidence="1">Uncharacterized protein</fullName>
    </submittedName>
</protein>
<organism evidence="1 2">
    <name type="scientific">Weissella ceti</name>
    <dbReference type="NCBI Taxonomy" id="759620"/>
    <lineage>
        <taxon>Bacteria</taxon>
        <taxon>Bacillati</taxon>
        <taxon>Bacillota</taxon>
        <taxon>Bacilli</taxon>
        <taxon>Lactobacillales</taxon>
        <taxon>Lactobacillaceae</taxon>
        <taxon>Weissella</taxon>
    </lineage>
</organism>
<dbReference type="InterPro" id="IPR057006">
    <property type="entry name" value="Phage_TAC_19"/>
</dbReference>
<keyword evidence="2" id="KW-1185">Reference proteome</keyword>
<dbReference type="RefSeq" id="WP_213408356.1">
    <property type="nucleotide sequence ID" value="NZ_CP074441.1"/>
</dbReference>